<reference evidence="2" key="1">
    <citation type="submission" date="2018-05" db="EMBL/GenBank/DDBJ databases">
        <authorList>
            <person name="Lanie J.A."/>
            <person name="Ng W.-L."/>
            <person name="Kazmierczak K.M."/>
            <person name="Andrzejewski T.M."/>
            <person name="Davidsen T.M."/>
            <person name="Wayne K.J."/>
            <person name="Tettelin H."/>
            <person name="Glass J.I."/>
            <person name="Rusch D."/>
            <person name="Podicherti R."/>
            <person name="Tsui H.-C.T."/>
            <person name="Winkler M.E."/>
        </authorList>
    </citation>
    <scope>NUCLEOTIDE SEQUENCE</scope>
</reference>
<feature type="region of interest" description="Disordered" evidence="1">
    <location>
        <begin position="310"/>
        <end position="365"/>
    </location>
</feature>
<evidence type="ECO:0008006" key="3">
    <source>
        <dbReference type="Google" id="ProtNLM"/>
    </source>
</evidence>
<dbReference type="EMBL" id="UINC01085898">
    <property type="protein sequence ID" value="SVC33851.1"/>
    <property type="molecule type" value="Genomic_DNA"/>
</dbReference>
<evidence type="ECO:0000256" key="1">
    <source>
        <dbReference type="SAM" id="MobiDB-lite"/>
    </source>
</evidence>
<dbReference type="AlphaFoldDB" id="A0A382LG45"/>
<name>A0A382LG45_9ZZZZ</name>
<evidence type="ECO:0000313" key="2">
    <source>
        <dbReference type="EMBL" id="SVC33851.1"/>
    </source>
</evidence>
<dbReference type="Pfam" id="PF09986">
    <property type="entry name" value="DUF2225"/>
    <property type="match status" value="1"/>
</dbReference>
<gene>
    <name evidence="2" type="ORF">METZ01_LOCUS286705</name>
</gene>
<sequence length="365" mass="40526">MLSDEELLQICRKYTIPCPVCDKESEYHRLKRDMARAAETEGDGHPLSYKWGAKGFDSVDPLQFFMAACSNCGFTGELDDADYRQAGKAPDLYLRDFGEPALQAYKDGASLGKGAAQSLLKRVAESDALLRTLAQLHLGILAQCSRRKLSAGPIARYYLRVAWLYRDREKYYADSDLEEISDSLQKCRKGFKSDIPTHEDYPVTPTVACDEVSALQLSRAYFERNYELLNEAKVEDELRLRLLLAEIGFRLYELTSDPVDYKKASSFFSGTIQQCLGILSDKSIIGGAVNRAREMLEKAGERGRELRALHKERGGEDVDDEAEGEAPAKAKTTKKAKKSAKSASNGKGAKPKAKKSAAKPVEEAP</sequence>
<feature type="compositionally biased region" description="Basic residues" evidence="1">
    <location>
        <begin position="331"/>
        <end position="340"/>
    </location>
</feature>
<accession>A0A382LG45</accession>
<protein>
    <recommendedName>
        <fullName evidence="3">DUF2225 domain-containing protein</fullName>
    </recommendedName>
</protein>
<organism evidence="2">
    <name type="scientific">marine metagenome</name>
    <dbReference type="NCBI Taxonomy" id="408172"/>
    <lineage>
        <taxon>unclassified sequences</taxon>
        <taxon>metagenomes</taxon>
        <taxon>ecological metagenomes</taxon>
    </lineage>
</organism>
<dbReference type="InterPro" id="IPR018708">
    <property type="entry name" value="DUF2225"/>
</dbReference>
<feature type="non-terminal residue" evidence="2">
    <location>
        <position position="365"/>
    </location>
</feature>
<proteinExistence type="predicted"/>